<evidence type="ECO:0000256" key="4">
    <source>
        <dbReference type="ARBA" id="ARBA00023136"/>
    </source>
</evidence>
<keyword evidence="3 5" id="KW-1133">Transmembrane helix</keyword>
<dbReference type="InterPro" id="IPR000515">
    <property type="entry name" value="MetI-like"/>
</dbReference>
<comment type="function">
    <text evidence="6">Part of the binding-protein-dependent transport system for phosphate; probably responsible for the translocation of the substrate across the membrane.</text>
</comment>
<feature type="transmembrane region" description="Helical" evidence="5">
    <location>
        <begin position="291"/>
        <end position="312"/>
    </location>
</feature>
<dbReference type="Gene3D" id="1.10.3720.10">
    <property type="entry name" value="MetI-like"/>
    <property type="match status" value="1"/>
</dbReference>
<evidence type="ECO:0000313" key="8">
    <source>
        <dbReference type="EMBL" id="AXA34832.1"/>
    </source>
</evidence>
<evidence type="ECO:0000256" key="2">
    <source>
        <dbReference type="ARBA" id="ARBA00022692"/>
    </source>
</evidence>
<feature type="transmembrane region" description="Helical" evidence="5">
    <location>
        <begin position="94"/>
        <end position="122"/>
    </location>
</feature>
<evidence type="ECO:0000313" key="9">
    <source>
        <dbReference type="Proteomes" id="UP000262583"/>
    </source>
</evidence>
<dbReference type="Pfam" id="PF00528">
    <property type="entry name" value="BPD_transp_1"/>
    <property type="match status" value="1"/>
</dbReference>
<evidence type="ECO:0000256" key="5">
    <source>
        <dbReference type="RuleBase" id="RU363032"/>
    </source>
</evidence>
<evidence type="ECO:0000256" key="3">
    <source>
        <dbReference type="ARBA" id="ARBA00022989"/>
    </source>
</evidence>
<dbReference type="SUPFAM" id="SSF161098">
    <property type="entry name" value="MetI-like"/>
    <property type="match status" value="1"/>
</dbReference>
<evidence type="ECO:0000256" key="1">
    <source>
        <dbReference type="ARBA" id="ARBA00004141"/>
    </source>
</evidence>
<keyword evidence="4 5" id="KW-0472">Membrane</keyword>
<dbReference type="InterPro" id="IPR011864">
    <property type="entry name" value="Phosphate_PstC"/>
</dbReference>
<dbReference type="PROSITE" id="PS50928">
    <property type="entry name" value="ABC_TM1"/>
    <property type="match status" value="1"/>
</dbReference>
<feature type="transmembrane region" description="Helical" evidence="5">
    <location>
        <begin position="37"/>
        <end position="61"/>
    </location>
</feature>
<reference evidence="8 9" key="1">
    <citation type="submission" date="2018-05" db="EMBL/GenBank/DDBJ databases">
        <title>A metagenomic window into the 2 km-deep terrestrial subsurface aquifer revealed taxonomically and functionally diverse microbial community comprising novel uncultured bacterial lineages.</title>
        <authorList>
            <person name="Kadnikov V.V."/>
            <person name="Mardanov A.V."/>
            <person name="Beletsky A.V."/>
            <person name="Banks D."/>
            <person name="Pimenov N.V."/>
            <person name="Frank Y.A."/>
            <person name="Karnachuk O.V."/>
            <person name="Ravin N.V."/>
        </authorList>
    </citation>
    <scope>NUCLEOTIDE SEQUENCE [LARGE SCALE GENOMIC DNA]</scope>
    <source>
        <strain evidence="8">BY</strain>
    </source>
</reference>
<dbReference type="KEGG" id="schv:BRCON_0055"/>
<dbReference type="CDD" id="cd06261">
    <property type="entry name" value="TM_PBP2"/>
    <property type="match status" value="1"/>
</dbReference>
<comment type="similarity">
    <text evidence="6">Belongs to the binding-protein-dependent transport system permease family. CysTW subfamily.</text>
</comment>
<keyword evidence="5" id="KW-0813">Transport</keyword>
<keyword evidence="2 5" id="KW-0812">Transmembrane</keyword>
<dbReference type="InterPro" id="IPR035906">
    <property type="entry name" value="MetI-like_sf"/>
</dbReference>
<keyword evidence="6" id="KW-1003">Cell membrane</keyword>
<comment type="subcellular location">
    <subcellularLocation>
        <location evidence="5">Cell membrane</location>
        <topology evidence="5">Multi-pass membrane protein</topology>
    </subcellularLocation>
    <subcellularLocation>
        <location evidence="1">Membrane</location>
        <topology evidence="1">Multi-pass membrane protein</topology>
    </subcellularLocation>
</comment>
<evidence type="ECO:0000259" key="7">
    <source>
        <dbReference type="PROSITE" id="PS50928"/>
    </source>
</evidence>
<keyword evidence="6" id="KW-0592">Phosphate transport</keyword>
<dbReference type="NCBIfam" id="TIGR02138">
    <property type="entry name" value="phosphate_pstC"/>
    <property type="match status" value="1"/>
</dbReference>
<dbReference type="GO" id="GO:0005315">
    <property type="term" value="F:phosphate transmembrane transporter activity"/>
    <property type="evidence" value="ECO:0007669"/>
    <property type="project" value="InterPro"/>
</dbReference>
<dbReference type="GO" id="GO:0005886">
    <property type="term" value="C:plasma membrane"/>
    <property type="evidence" value="ECO:0007669"/>
    <property type="project" value="UniProtKB-SubCell"/>
</dbReference>
<accession>A0A2Z4Y257</accession>
<proteinExistence type="inferred from homology"/>
<dbReference type="EMBL" id="CP030759">
    <property type="protein sequence ID" value="AXA34832.1"/>
    <property type="molecule type" value="Genomic_DNA"/>
</dbReference>
<dbReference type="PANTHER" id="PTHR42727:SF1">
    <property type="entry name" value="PHOSPHATE TRANSPORT SYSTEM PERMEASE"/>
    <property type="match status" value="1"/>
</dbReference>
<name>A0A2Z4Y257_SUMC1</name>
<sequence length="320" mass="34171">MTTHADTPISLQFKSDPKALALETRRAIRRAKLADRLIEVLLACAAAVSVLVTAGIVFVLLREAATFFSHVSIVEFLTSTDWTPLFANPKYGILPLITATAITSAIALAVAMPLGLVIAIYLSEFASARIRELLKPTLELLSAVPTVVFGYFALLLVTPLLQRFIPNVAGFNMLSAGLTMGLMIVPYISSLSEDAMHAVPMLLREGSYALGANRLTTAIRVVIPAALSGIGAACVLAVSRAIGETMIVAIAAGMQPRFILDPREGAATLTAFIVQVCLGDAPFGSIAYQSIFAAGLTLFLLNLGFNAIAHYLRQKYREAY</sequence>
<feature type="transmembrane region" description="Helical" evidence="5">
    <location>
        <begin position="168"/>
        <end position="188"/>
    </location>
</feature>
<evidence type="ECO:0000256" key="6">
    <source>
        <dbReference type="RuleBase" id="RU363054"/>
    </source>
</evidence>
<gene>
    <name evidence="8" type="ORF">BRCON_0055</name>
</gene>
<protein>
    <recommendedName>
        <fullName evidence="6">Phosphate transport system permease protein</fullName>
    </recommendedName>
</protein>
<dbReference type="AlphaFoldDB" id="A0A2Z4Y257"/>
<dbReference type="PANTHER" id="PTHR42727">
    <property type="entry name" value="PHOSPHATE TRANSPORT SYSTEM PERMEASE PROTEIN"/>
    <property type="match status" value="1"/>
</dbReference>
<dbReference type="Proteomes" id="UP000262583">
    <property type="component" value="Chromosome"/>
</dbReference>
<feature type="transmembrane region" description="Helical" evidence="5">
    <location>
        <begin position="142"/>
        <end position="161"/>
    </location>
</feature>
<dbReference type="GO" id="GO:0006817">
    <property type="term" value="P:phosphate ion transport"/>
    <property type="evidence" value="ECO:0007669"/>
    <property type="project" value="UniProtKB-KW"/>
</dbReference>
<organism evidence="8 9">
    <name type="scientific">Sumerlaea chitinivorans</name>
    <dbReference type="NCBI Taxonomy" id="2250252"/>
    <lineage>
        <taxon>Bacteria</taxon>
        <taxon>Candidatus Sumerlaeota</taxon>
        <taxon>Candidatus Sumerlaeia</taxon>
        <taxon>Candidatus Sumerlaeales</taxon>
        <taxon>Candidatus Sumerlaeaceae</taxon>
        <taxon>Candidatus Sumerlaea</taxon>
    </lineage>
</organism>
<feature type="transmembrane region" description="Helical" evidence="5">
    <location>
        <begin position="230"/>
        <end position="254"/>
    </location>
</feature>
<feature type="domain" description="ABC transmembrane type-1" evidence="7">
    <location>
        <begin position="97"/>
        <end position="309"/>
    </location>
</feature>